<evidence type="ECO:0000313" key="4">
    <source>
        <dbReference type="Proteomes" id="UP000004382"/>
    </source>
</evidence>
<evidence type="ECO:0000313" key="3">
    <source>
        <dbReference type="EMBL" id="EHP89931.1"/>
    </source>
</evidence>
<gene>
    <name evidence="3" type="ORF">MetexDRAFT_5181</name>
</gene>
<dbReference type="PATRIC" id="fig|882800.3.peg.5058"/>
<keyword evidence="2" id="KW-0732">Signal</keyword>
<feature type="signal peptide" evidence="2">
    <location>
        <begin position="1"/>
        <end position="38"/>
    </location>
</feature>
<proteinExistence type="predicted"/>
<protein>
    <submittedName>
        <fullName evidence="3">Uncharacterized protein</fullName>
    </submittedName>
</protein>
<evidence type="ECO:0000256" key="2">
    <source>
        <dbReference type="SAM" id="SignalP"/>
    </source>
</evidence>
<dbReference type="AlphaFoldDB" id="H1KRB8"/>
<feature type="chain" id="PRO_5003551635" evidence="2">
    <location>
        <begin position="39"/>
        <end position="100"/>
    </location>
</feature>
<reference evidence="3 4" key="1">
    <citation type="submission" date="2011-09" db="EMBL/GenBank/DDBJ databases">
        <title>The draft genome of Methylobacterium extorquens DSM 13060.</title>
        <authorList>
            <consortium name="US DOE Joint Genome Institute (JGI-PGF)"/>
            <person name="Lucas S."/>
            <person name="Han J."/>
            <person name="Lapidus A."/>
            <person name="Cheng J.-F."/>
            <person name="Goodwin L."/>
            <person name="Pitluck S."/>
            <person name="Peters L."/>
            <person name="Land M.L."/>
            <person name="Hauser L."/>
            <person name="Koskimaki J."/>
            <person name="Halonen O."/>
            <person name="Pirttila A."/>
            <person name="Frank C."/>
            <person name="Woyke T.J."/>
        </authorList>
    </citation>
    <scope>NUCLEOTIDE SEQUENCE [LARGE SCALE GENOMIC DNA]</scope>
    <source>
        <strain evidence="3 4">DSM 13060</strain>
    </source>
</reference>
<feature type="region of interest" description="Disordered" evidence="1">
    <location>
        <begin position="78"/>
        <end position="100"/>
    </location>
</feature>
<evidence type="ECO:0000256" key="1">
    <source>
        <dbReference type="SAM" id="MobiDB-lite"/>
    </source>
</evidence>
<organism evidence="3 4">
    <name type="scientific">Methylorubrum extorquens DSM 13060</name>
    <dbReference type="NCBI Taxonomy" id="882800"/>
    <lineage>
        <taxon>Bacteria</taxon>
        <taxon>Pseudomonadati</taxon>
        <taxon>Pseudomonadota</taxon>
        <taxon>Alphaproteobacteria</taxon>
        <taxon>Hyphomicrobiales</taxon>
        <taxon>Methylobacteriaceae</taxon>
        <taxon>Methylorubrum</taxon>
    </lineage>
</organism>
<comment type="caution">
    <text evidence="3">The sequence shown here is derived from an EMBL/GenBank/DDBJ whole genome shotgun (WGS) entry which is preliminary data.</text>
</comment>
<dbReference type="EMBL" id="AGJK01000229">
    <property type="protein sequence ID" value="EHP89931.1"/>
    <property type="molecule type" value="Genomic_DNA"/>
</dbReference>
<dbReference type="Proteomes" id="UP000004382">
    <property type="component" value="Unassembled WGS sequence"/>
</dbReference>
<name>H1KRB8_METEX</name>
<accession>H1KRB8</accession>
<sequence precursor="true">MEPPIVLTGARKTMVKVAALAIAVTGLSLASAPRAAQAAPLPIQTEATAPVGDMIEQAQYRGDRRHYRRHMRHRGHWHRHHRFGGPRHHHHRRHWNHRRW</sequence>